<dbReference type="AlphaFoldDB" id="A0A835KHJ2"/>
<reference evidence="1" key="1">
    <citation type="submission" date="2020-07" db="EMBL/GenBank/DDBJ databases">
        <title>Genome sequence and genetic diversity analysis of an under-domesticated orphan crop, white fonio (Digitaria exilis).</title>
        <authorList>
            <person name="Bennetzen J.L."/>
            <person name="Chen S."/>
            <person name="Ma X."/>
            <person name="Wang X."/>
            <person name="Yssel A.E.J."/>
            <person name="Chaluvadi S.R."/>
            <person name="Johnson M."/>
            <person name="Gangashetty P."/>
            <person name="Hamidou F."/>
            <person name="Sanogo M.D."/>
            <person name="Zwaenepoel A."/>
            <person name="Wallace J."/>
            <person name="Van De Peer Y."/>
            <person name="Van Deynze A."/>
        </authorList>
    </citation>
    <scope>NUCLEOTIDE SEQUENCE</scope>
    <source>
        <tissue evidence="1">Leaves</tissue>
    </source>
</reference>
<name>A0A835KHJ2_9POAL</name>
<gene>
    <name evidence="1" type="ORF">HU200_017762</name>
</gene>
<proteinExistence type="predicted"/>
<accession>A0A835KHJ2</accession>
<dbReference type="OrthoDB" id="612216at2759"/>
<comment type="caution">
    <text evidence="1">The sequence shown here is derived from an EMBL/GenBank/DDBJ whole genome shotgun (WGS) entry which is preliminary data.</text>
</comment>
<keyword evidence="2" id="KW-1185">Reference proteome</keyword>
<evidence type="ECO:0000313" key="2">
    <source>
        <dbReference type="Proteomes" id="UP000636709"/>
    </source>
</evidence>
<evidence type="ECO:0000313" key="1">
    <source>
        <dbReference type="EMBL" id="KAF8729178.1"/>
    </source>
</evidence>
<sequence>MPELRTLRYPGAMATKHVIDGDINLDEVLLAIEKPQTKPREATLRELLTLVGNVRSLLLSPWCIEPSQGKWRRCSDGQCHGVLRNKGVALKRLKGVRMQYIDESKSGLELVKVLLKNAPALETMNIVPSMDGLEQAKFRRRVLRFRKSSRTASIQFCPAG</sequence>
<organism evidence="1 2">
    <name type="scientific">Digitaria exilis</name>
    <dbReference type="NCBI Taxonomy" id="1010633"/>
    <lineage>
        <taxon>Eukaryota</taxon>
        <taxon>Viridiplantae</taxon>
        <taxon>Streptophyta</taxon>
        <taxon>Embryophyta</taxon>
        <taxon>Tracheophyta</taxon>
        <taxon>Spermatophyta</taxon>
        <taxon>Magnoliopsida</taxon>
        <taxon>Liliopsida</taxon>
        <taxon>Poales</taxon>
        <taxon>Poaceae</taxon>
        <taxon>PACMAD clade</taxon>
        <taxon>Panicoideae</taxon>
        <taxon>Panicodae</taxon>
        <taxon>Paniceae</taxon>
        <taxon>Anthephorinae</taxon>
        <taxon>Digitaria</taxon>
    </lineage>
</organism>
<protein>
    <recommendedName>
        <fullName evidence="3">FBD domain-containing protein</fullName>
    </recommendedName>
</protein>
<evidence type="ECO:0008006" key="3">
    <source>
        <dbReference type="Google" id="ProtNLM"/>
    </source>
</evidence>
<dbReference type="EMBL" id="JACEFO010001625">
    <property type="protein sequence ID" value="KAF8729178.1"/>
    <property type="molecule type" value="Genomic_DNA"/>
</dbReference>
<dbReference type="Proteomes" id="UP000636709">
    <property type="component" value="Unassembled WGS sequence"/>
</dbReference>